<protein>
    <submittedName>
        <fullName evidence="2">Cupin domain-containing protein</fullName>
    </submittedName>
</protein>
<name>A0A9X2D9C0_9ACTN</name>
<dbReference type="InterPro" id="IPR011051">
    <property type="entry name" value="RmlC_Cupin_sf"/>
</dbReference>
<accession>A0A9X2D9C0</accession>
<dbReference type="Gene3D" id="2.60.120.10">
    <property type="entry name" value="Jelly Rolls"/>
    <property type="match status" value="1"/>
</dbReference>
<proteinExistence type="predicted"/>
<keyword evidence="3" id="KW-1185">Reference proteome</keyword>
<dbReference type="Proteomes" id="UP001139485">
    <property type="component" value="Unassembled WGS sequence"/>
</dbReference>
<organism evidence="2 3">
    <name type="scientific">Nocardioides bruguierae</name>
    <dbReference type="NCBI Taxonomy" id="2945102"/>
    <lineage>
        <taxon>Bacteria</taxon>
        <taxon>Bacillati</taxon>
        <taxon>Actinomycetota</taxon>
        <taxon>Actinomycetes</taxon>
        <taxon>Propionibacteriales</taxon>
        <taxon>Nocardioidaceae</taxon>
        <taxon>Nocardioides</taxon>
    </lineage>
</organism>
<dbReference type="RefSeq" id="WP_250056100.1">
    <property type="nucleotide sequence ID" value="NZ_JAMJPH010000028.1"/>
</dbReference>
<feature type="domain" description="(S)-ureidoglycine aminohydrolase cupin" evidence="1">
    <location>
        <begin position="36"/>
        <end position="104"/>
    </location>
</feature>
<evidence type="ECO:0000313" key="2">
    <source>
        <dbReference type="EMBL" id="MCM0621439.1"/>
    </source>
</evidence>
<dbReference type="PANTHER" id="PTHR40943">
    <property type="entry name" value="CYTOPLASMIC PROTEIN-RELATED"/>
    <property type="match status" value="1"/>
</dbReference>
<gene>
    <name evidence="2" type="ORF">M8330_14180</name>
</gene>
<dbReference type="SUPFAM" id="SSF51182">
    <property type="entry name" value="RmlC-like cupins"/>
    <property type="match status" value="1"/>
</dbReference>
<dbReference type="AlphaFoldDB" id="A0A9X2D9C0"/>
<dbReference type="InterPro" id="IPR014710">
    <property type="entry name" value="RmlC-like_jellyroll"/>
</dbReference>
<comment type="caution">
    <text evidence="2">The sequence shown here is derived from an EMBL/GenBank/DDBJ whole genome shotgun (WGS) entry which is preliminary data.</text>
</comment>
<reference evidence="2" key="1">
    <citation type="submission" date="2022-05" db="EMBL/GenBank/DDBJ databases">
        <authorList>
            <person name="Tuo L."/>
        </authorList>
    </citation>
    <scope>NUCLEOTIDE SEQUENCE</scope>
    <source>
        <strain evidence="2">BSK12Z-4</strain>
    </source>
</reference>
<evidence type="ECO:0000259" key="1">
    <source>
        <dbReference type="Pfam" id="PF05899"/>
    </source>
</evidence>
<dbReference type="PANTHER" id="PTHR40943:SF1">
    <property type="entry name" value="CYTOPLASMIC PROTEIN"/>
    <property type="match status" value="1"/>
</dbReference>
<evidence type="ECO:0000313" key="3">
    <source>
        <dbReference type="Proteomes" id="UP001139485"/>
    </source>
</evidence>
<dbReference type="InterPro" id="IPR008579">
    <property type="entry name" value="UGlyAH_Cupin_dom"/>
</dbReference>
<dbReference type="EMBL" id="JAMOIL010000017">
    <property type="protein sequence ID" value="MCM0621439.1"/>
    <property type="molecule type" value="Genomic_DNA"/>
</dbReference>
<dbReference type="Pfam" id="PF05899">
    <property type="entry name" value="Cupin_3"/>
    <property type="match status" value="1"/>
</dbReference>
<sequence>MTRVLDTTSPLAIEPLPADDVVVGSPGAGLRTLTSLGGTEVGVWEMTPGTATDVEADEVFVVLAGNGTLTFADGEVVALAPGVVVRLSEGERTTWVVTETLRKVWLG</sequence>